<accession>A0A1I2MB42</accession>
<dbReference type="Pfam" id="PF13377">
    <property type="entry name" value="Peripla_BP_3"/>
    <property type="match status" value="1"/>
</dbReference>
<dbReference type="InterPro" id="IPR028082">
    <property type="entry name" value="Peripla_BP_I"/>
</dbReference>
<reference evidence="5 6" key="1">
    <citation type="submission" date="2016-10" db="EMBL/GenBank/DDBJ databases">
        <authorList>
            <person name="de Groot N.N."/>
        </authorList>
    </citation>
    <scope>NUCLEOTIDE SEQUENCE [LARGE SCALE GENOMIC DNA]</scope>
    <source>
        <strain evidence="5 6">DSM 44945</strain>
    </source>
</reference>
<dbReference type="Gene3D" id="1.10.10.10">
    <property type="entry name" value="Winged helix-like DNA-binding domain superfamily/Winged helix DNA-binding domain"/>
    <property type="match status" value="1"/>
</dbReference>
<gene>
    <name evidence="5" type="ORF">SAMN04488025_107121</name>
</gene>
<dbReference type="CDD" id="cd07377">
    <property type="entry name" value="WHTH_GntR"/>
    <property type="match status" value="1"/>
</dbReference>
<sequence>MSSEHKKYKQVKEAIKAAILEGKIAPHQKISSENELVREFQVSRHTVRQAIGELVSEGWLYRQQGRGTFCADRGKQNASRDNKTIAIITTYISDYIFPSIIRGAESYLSSKGYSVLLASTDNQIEQEARCLQNILSKQIEGMIVEPTKSAISNPNLSYYLNMELNRIPYVMINAYYPELSPLSITVNDELGGYLATEHLIQLGHRRIVGIFKRDDLQGVHRMKGFIRAHRAFQVPIQPGMIISFDTEEKFSKPKKVIRQMLSSKSGRPTAIFCYNDEIAVQLFDVIRDLNLKVPEDISIVGFDDSHLAEATEIKLTTVKHPKITMGEDAAKLILEMIESKKTMSDMESIVYTPELVVRKSTASVKH</sequence>
<dbReference type="InterPro" id="IPR033532">
    <property type="entry name" value="AraR_ligand_bind_dom"/>
</dbReference>
<proteinExistence type="predicted"/>
<dbReference type="SUPFAM" id="SSF53822">
    <property type="entry name" value="Periplasmic binding protein-like I"/>
    <property type="match status" value="1"/>
</dbReference>
<keyword evidence="6" id="KW-1185">Reference proteome</keyword>
<dbReference type="PANTHER" id="PTHR30146:SF150">
    <property type="entry name" value="ARABINOSE METABOLISM TRANSCRIPTIONAL REPRESSOR"/>
    <property type="match status" value="1"/>
</dbReference>
<evidence type="ECO:0000313" key="5">
    <source>
        <dbReference type="EMBL" id="SFF88662.1"/>
    </source>
</evidence>
<dbReference type="SMART" id="SM00345">
    <property type="entry name" value="HTH_GNTR"/>
    <property type="match status" value="1"/>
</dbReference>
<dbReference type="InterPro" id="IPR036390">
    <property type="entry name" value="WH_DNA-bd_sf"/>
</dbReference>
<dbReference type="PROSITE" id="PS50949">
    <property type="entry name" value="HTH_GNTR"/>
    <property type="match status" value="1"/>
</dbReference>
<evidence type="ECO:0000256" key="3">
    <source>
        <dbReference type="ARBA" id="ARBA00023163"/>
    </source>
</evidence>
<dbReference type="InterPro" id="IPR046335">
    <property type="entry name" value="LacI/GalR-like_sensor"/>
</dbReference>
<dbReference type="InterPro" id="IPR000524">
    <property type="entry name" value="Tscrpt_reg_HTH_GntR"/>
</dbReference>
<dbReference type="Pfam" id="PF00392">
    <property type="entry name" value="GntR"/>
    <property type="match status" value="1"/>
</dbReference>
<dbReference type="FunFam" id="1.10.10.10:FF:000079">
    <property type="entry name" value="GntR family transcriptional regulator"/>
    <property type="match status" value="1"/>
</dbReference>
<keyword evidence="1" id="KW-0805">Transcription regulation</keyword>
<dbReference type="GO" id="GO:0003700">
    <property type="term" value="F:DNA-binding transcription factor activity"/>
    <property type="evidence" value="ECO:0007669"/>
    <property type="project" value="InterPro"/>
</dbReference>
<evidence type="ECO:0000256" key="2">
    <source>
        <dbReference type="ARBA" id="ARBA00023125"/>
    </source>
</evidence>
<dbReference type="PRINTS" id="PR00035">
    <property type="entry name" value="HTHGNTR"/>
</dbReference>
<organism evidence="5 6">
    <name type="scientific">Planifilum fulgidum</name>
    <dbReference type="NCBI Taxonomy" id="201973"/>
    <lineage>
        <taxon>Bacteria</taxon>
        <taxon>Bacillati</taxon>
        <taxon>Bacillota</taxon>
        <taxon>Bacilli</taxon>
        <taxon>Bacillales</taxon>
        <taxon>Thermoactinomycetaceae</taxon>
        <taxon>Planifilum</taxon>
    </lineage>
</organism>
<name>A0A1I2MB42_9BACL</name>
<dbReference type="InterPro" id="IPR036388">
    <property type="entry name" value="WH-like_DNA-bd_sf"/>
</dbReference>
<dbReference type="STRING" id="201973.SAMN04488025_107121"/>
<evidence type="ECO:0000256" key="1">
    <source>
        <dbReference type="ARBA" id="ARBA00023015"/>
    </source>
</evidence>
<dbReference type="PANTHER" id="PTHR30146">
    <property type="entry name" value="LACI-RELATED TRANSCRIPTIONAL REPRESSOR"/>
    <property type="match status" value="1"/>
</dbReference>
<dbReference type="EMBL" id="FOOK01000007">
    <property type="protein sequence ID" value="SFF88662.1"/>
    <property type="molecule type" value="Genomic_DNA"/>
</dbReference>
<keyword evidence="2" id="KW-0238">DNA-binding</keyword>
<evidence type="ECO:0000313" key="6">
    <source>
        <dbReference type="Proteomes" id="UP000198661"/>
    </source>
</evidence>
<keyword evidence="3" id="KW-0804">Transcription</keyword>
<dbReference type="RefSeq" id="WP_092036899.1">
    <property type="nucleotide sequence ID" value="NZ_FOOK01000007.1"/>
</dbReference>
<dbReference type="CDD" id="cd01541">
    <property type="entry name" value="PBP1_AraR"/>
    <property type="match status" value="1"/>
</dbReference>
<feature type="domain" description="HTH gntR-type" evidence="4">
    <location>
        <begin position="5"/>
        <end position="73"/>
    </location>
</feature>
<dbReference type="Gene3D" id="3.40.50.2300">
    <property type="match status" value="2"/>
</dbReference>
<dbReference type="AlphaFoldDB" id="A0A1I2MB42"/>
<dbReference type="GO" id="GO:0000976">
    <property type="term" value="F:transcription cis-regulatory region binding"/>
    <property type="evidence" value="ECO:0007669"/>
    <property type="project" value="TreeGrafter"/>
</dbReference>
<dbReference type="Proteomes" id="UP000198661">
    <property type="component" value="Unassembled WGS sequence"/>
</dbReference>
<evidence type="ECO:0000259" key="4">
    <source>
        <dbReference type="PROSITE" id="PS50949"/>
    </source>
</evidence>
<dbReference type="OrthoDB" id="9813468at2"/>
<protein>
    <submittedName>
        <fullName evidence="5">GntR family transcriptional regulator, arabinose operon transcriptional repressor</fullName>
    </submittedName>
</protein>
<dbReference type="SUPFAM" id="SSF46785">
    <property type="entry name" value="Winged helix' DNA-binding domain"/>
    <property type="match status" value="1"/>
</dbReference>